<feature type="binding site" evidence="2">
    <location>
        <position position="165"/>
    </location>
    <ligand>
        <name>Mn(2+)</name>
        <dbReference type="ChEBI" id="CHEBI:29035"/>
        <label>2</label>
    </ligand>
</feature>
<dbReference type="Pfam" id="PF07687">
    <property type="entry name" value="M20_dimer"/>
    <property type="match status" value="1"/>
</dbReference>
<keyword evidence="5" id="KW-1185">Reference proteome</keyword>
<evidence type="ECO:0000256" key="1">
    <source>
        <dbReference type="ARBA" id="ARBA00022801"/>
    </source>
</evidence>
<dbReference type="GO" id="GO:0050118">
    <property type="term" value="F:N-acetyldiaminopimelate deacetylase activity"/>
    <property type="evidence" value="ECO:0007669"/>
    <property type="project" value="UniProtKB-ARBA"/>
</dbReference>
<organism evidence="4 5">
    <name type="scientific">Sterolibacterium denitrificans</name>
    <dbReference type="NCBI Taxonomy" id="157592"/>
    <lineage>
        <taxon>Bacteria</taxon>
        <taxon>Pseudomonadati</taxon>
        <taxon>Pseudomonadota</taxon>
        <taxon>Betaproteobacteria</taxon>
        <taxon>Nitrosomonadales</taxon>
        <taxon>Sterolibacteriaceae</taxon>
        <taxon>Sterolibacterium</taxon>
    </lineage>
</organism>
<dbReference type="CDD" id="cd05666">
    <property type="entry name" value="M20_Acy1-like"/>
    <property type="match status" value="1"/>
</dbReference>
<evidence type="ECO:0000259" key="3">
    <source>
        <dbReference type="Pfam" id="PF07687"/>
    </source>
</evidence>
<dbReference type="InterPro" id="IPR036264">
    <property type="entry name" value="Bact_exopeptidase_dim_dom"/>
</dbReference>
<proteinExistence type="predicted"/>
<keyword evidence="2" id="KW-0464">Manganese</keyword>
<dbReference type="Gene3D" id="3.40.630.10">
    <property type="entry name" value="Zn peptidases"/>
    <property type="match status" value="1"/>
</dbReference>
<accession>A0A7Z7MVP1</accession>
<reference evidence="4" key="1">
    <citation type="submission" date="2017-03" db="EMBL/GenBank/DDBJ databases">
        <authorList>
            <consortium name="AG Boll"/>
        </authorList>
    </citation>
    <scope>NUCLEOTIDE SEQUENCE [LARGE SCALE GENOMIC DNA]</scope>
    <source>
        <strain evidence="4">Chol</strain>
    </source>
</reference>
<dbReference type="SUPFAM" id="SSF55031">
    <property type="entry name" value="Bacterial exopeptidase dimerisation domain"/>
    <property type="match status" value="1"/>
</dbReference>
<evidence type="ECO:0000256" key="2">
    <source>
        <dbReference type="PIRSR" id="PIRSR005962-1"/>
    </source>
</evidence>
<feature type="binding site" evidence="2">
    <location>
        <position position="139"/>
    </location>
    <ligand>
        <name>Mn(2+)</name>
        <dbReference type="ChEBI" id="CHEBI:29035"/>
        <label>2</label>
    </ligand>
</feature>
<dbReference type="GO" id="GO:0046872">
    <property type="term" value="F:metal ion binding"/>
    <property type="evidence" value="ECO:0007669"/>
    <property type="project" value="UniProtKB-KW"/>
</dbReference>
<protein>
    <submittedName>
        <fullName evidence="4">Hippurate hydrolase</fullName>
    </submittedName>
</protein>
<dbReference type="FunFam" id="3.30.70.360:FF:000001">
    <property type="entry name" value="N-acetyldiaminopimelate deacetylase"/>
    <property type="match status" value="1"/>
</dbReference>
<feature type="binding site" evidence="2">
    <location>
        <position position="371"/>
    </location>
    <ligand>
        <name>Mn(2+)</name>
        <dbReference type="ChEBI" id="CHEBI:29035"/>
        <label>2</label>
    </ligand>
</feature>
<dbReference type="EMBL" id="LT837803">
    <property type="protein sequence ID" value="SMB28312.1"/>
    <property type="molecule type" value="Genomic_DNA"/>
</dbReference>
<evidence type="ECO:0000313" key="5">
    <source>
        <dbReference type="Proteomes" id="UP000242886"/>
    </source>
</evidence>
<dbReference type="NCBIfam" id="TIGR01891">
    <property type="entry name" value="amidohydrolases"/>
    <property type="match status" value="1"/>
</dbReference>
<dbReference type="InterPro" id="IPR011650">
    <property type="entry name" value="Peptidase_M20_dimer"/>
</dbReference>
<dbReference type="GO" id="GO:0019877">
    <property type="term" value="P:diaminopimelate biosynthetic process"/>
    <property type="evidence" value="ECO:0007669"/>
    <property type="project" value="UniProtKB-ARBA"/>
</dbReference>
<dbReference type="Gene3D" id="3.30.70.360">
    <property type="match status" value="1"/>
</dbReference>
<dbReference type="InterPro" id="IPR002933">
    <property type="entry name" value="Peptidase_M20"/>
</dbReference>
<comment type="cofactor">
    <cofactor evidence="2">
        <name>Mn(2+)</name>
        <dbReference type="ChEBI" id="CHEBI:29035"/>
    </cofactor>
    <text evidence="2">The Mn(2+) ion enhances activity.</text>
</comment>
<keyword evidence="2" id="KW-0479">Metal-binding</keyword>
<evidence type="ECO:0000313" key="4">
    <source>
        <dbReference type="EMBL" id="SMB28312.1"/>
    </source>
</evidence>
<name>A0A7Z7MVP1_9PROT</name>
<dbReference type="SUPFAM" id="SSF53187">
    <property type="entry name" value="Zn-dependent exopeptidases"/>
    <property type="match status" value="1"/>
</dbReference>
<keyword evidence="1 4" id="KW-0378">Hydrolase</keyword>
<dbReference type="Proteomes" id="UP000242886">
    <property type="component" value="Chromosome SDENCHOL"/>
</dbReference>
<feature type="binding site" evidence="2">
    <location>
        <position position="101"/>
    </location>
    <ligand>
        <name>Mn(2+)</name>
        <dbReference type="ChEBI" id="CHEBI:29035"/>
        <label>2</label>
    </ligand>
</feature>
<dbReference type="PIRSF" id="PIRSF005962">
    <property type="entry name" value="Pept_M20D_amidohydro"/>
    <property type="match status" value="1"/>
</dbReference>
<gene>
    <name evidence="4" type="primary">hipO</name>
    <name evidence="4" type="ORF">SDENCHOL_20611</name>
</gene>
<dbReference type="Pfam" id="PF01546">
    <property type="entry name" value="Peptidase_M20"/>
    <property type="match status" value="1"/>
</dbReference>
<dbReference type="PANTHER" id="PTHR11014">
    <property type="entry name" value="PEPTIDASE M20 FAMILY MEMBER"/>
    <property type="match status" value="1"/>
</dbReference>
<feature type="binding site" evidence="2">
    <location>
        <position position="103"/>
    </location>
    <ligand>
        <name>Mn(2+)</name>
        <dbReference type="ChEBI" id="CHEBI:29035"/>
        <label>2</label>
    </ligand>
</feature>
<dbReference type="AlphaFoldDB" id="A0A7Z7MVP1"/>
<dbReference type="RefSeq" id="WP_154717094.1">
    <property type="nucleotide sequence ID" value="NZ_LT837803.1"/>
</dbReference>
<feature type="domain" description="Peptidase M20 dimerisation" evidence="3">
    <location>
        <begin position="185"/>
        <end position="263"/>
    </location>
</feature>
<dbReference type="PANTHER" id="PTHR11014:SF63">
    <property type="entry name" value="METALLOPEPTIDASE, PUTATIVE (AFU_ORTHOLOGUE AFUA_6G09600)-RELATED"/>
    <property type="match status" value="1"/>
</dbReference>
<dbReference type="InterPro" id="IPR017439">
    <property type="entry name" value="Amidohydrolase"/>
</dbReference>
<sequence>MTLEELLPELVPRIAAIRRDLHAHPELAFGEWRTADIVAAHLERLGLTVRRGLAGTGVIGTLQAGNGRCAIGLRADMDALPLEELNCFAHRSTHPGQMHACGHDGHTAMLLGAAEALTALRHEGRFEGTVHFIFQPAEEHEGGARVMLEQGLLEAFPLDAVYGLHNWPGLPIGEMAVMAGPVMAGADRFEILVTGRGGHAAMPQQTTDTVLAGAALVQALQMLVGRNTDPLEPAVLSVTRFHAGHADNVLPEKAQLGGTVRTFSAAQQALMESGMRRICAGIAAAHDVEVQLEYARGYPPAINSAAEAALCAEAAARALGRERVRRDLRPSMGAEDFAYLLQARPGCYVWLGNGVGVAGQAGSGRAGCMLHSPHYDFNDAIIPLGIAYWVRLVERALPA</sequence>